<dbReference type="KEGG" id="pden:F1C79_17295"/>
<evidence type="ECO:0000313" key="1">
    <source>
        <dbReference type="EMBL" id="QEY73221.1"/>
    </source>
</evidence>
<reference evidence="1 2" key="1">
    <citation type="submission" date="2019-09" db="EMBL/GenBank/DDBJ databases">
        <title>Prosopis cineraria nodule microbiome.</title>
        <authorList>
            <person name="Chaluvadi S.R."/>
            <person name="Ali R."/>
            <person name="Wang X."/>
        </authorList>
    </citation>
    <scope>NUCLEOTIDE SEQUENCE [LARGE SCALE GENOMIC DNA]</scope>
    <source>
        <strain evidence="1 2">BG1</strain>
    </source>
</reference>
<proteinExistence type="predicted"/>
<dbReference type="AlphaFoldDB" id="A0A9X7R597"/>
<keyword evidence="2" id="KW-1185">Reference proteome</keyword>
<protein>
    <submittedName>
        <fullName evidence="1">Uncharacterized protein</fullName>
    </submittedName>
</protein>
<organism evidence="1 2">
    <name type="scientific">Pseudomonas denitrificans</name>
    <dbReference type="NCBI Taxonomy" id="43306"/>
    <lineage>
        <taxon>Bacteria</taxon>
        <taxon>Pseudomonadati</taxon>
        <taxon>Pseudomonadota</taxon>
        <taxon>Gammaproteobacteria</taxon>
        <taxon>Pseudomonadales</taxon>
        <taxon>Pseudomonadaceae</taxon>
        <taxon>Halopseudomonas</taxon>
    </lineage>
</organism>
<dbReference type="EMBL" id="CP043626">
    <property type="protein sequence ID" value="QEY73221.1"/>
    <property type="molecule type" value="Genomic_DNA"/>
</dbReference>
<dbReference type="RefSeq" id="WP_151188105.1">
    <property type="nucleotide sequence ID" value="NZ_CP043626.1"/>
</dbReference>
<sequence>MSDLKIIFPKPVMVALNNREVAIRPVELRNFEAFGEAAGALLSMLGNASAAQVYEYASSTGALSVVLGGCTSLRNWQIKRLPAVSAVELMILVINVNSSFFDQTLAKVAGIVRQGGGES</sequence>
<gene>
    <name evidence="1" type="ORF">F1C79_17295</name>
</gene>
<name>A0A9X7R597_PSEDE</name>
<dbReference type="OrthoDB" id="7023504at2"/>
<dbReference type="Proteomes" id="UP000326659">
    <property type="component" value="Chromosome"/>
</dbReference>
<evidence type="ECO:0000313" key="2">
    <source>
        <dbReference type="Proteomes" id="UP000326659"/>
    </source>
</evidence>
<accession>A0A9X7R597</accession>